<evidence type="ECO:0000259" key="2">
    <source>
        <dbReference type="PROSITE" id="PS50966"/>
    </source>
</evidence>
<dbReference type="InterPro" id="IPR007527">
    <property type="entry name" value="Znf_SWIM"/>
</dbReference>
<feature type="domain" description="SWIM-type" evidence="2">
    <location>
        <begin position="42"/>
        <end position="82"/>
    </location>
</feature>
<dbReference type="Proteomes" id="UP000825933">
    <property type="component" value="Unassembled WGS sequence"/>
</dbReference>
<keyword evidence="1" id="KW-0863">Zinc-finger</keyword>
<dbReference type="RefSeq" id="WP_223791910.1">
    <property type="nucleotide sequence ID" value="NZ_JAIOUQ010000011.1"/>
</dbReference>
<dbReference type="AlphaFoldDB" id="A0A8T5URG5"/>
<keyword evidence="1" id="KW-0862">Zinc</keyword>
<dbReference type="GO" id="GO:0008270">
    <property type="term" value="F:zinc ion binding"/>
    <property type="evidence" value="ECO:0007669"/>
    <property type="project" value="UniProtKB-KW"/>
</dbReference>
<evidence type="ECO:0000313" key="4">
    <source>
        <dbReference type="Proteomes" id="UP000825933"/>
    </source>
</evidence>
<dbReference type="EMBL" id="JAIOUQ010000011">
    <property type="protein sequence ID" value="MBZ2166358.1"/>
    <property type="molecule type" value="Genomic_DNA"/>
</dbReference>
<dbReference type="PROSITE" id="PS50966">
    <property type="entry name" value="ZF_SWIM"/>
    <property type="match status" value="1"/>
</dbReference>
<reference evidence="4" key="1">
    <citation type="journal article" date="2022" name="Microbiol. Resour. Announc.">
        <title>Draft Genome Sequence of a Methanogenic Archaeon from West Spitsbergen Permafrost.</title>
        <authorList>
            <person name="Trubitsyn V."/>
            <person name="Rivkina E."/>
            <person name="Shcherbakova V."/>
        </authorList>
    </citation>
    <scope>NUCLEOTIDE SEQUENCE [LARGE SCALE GENOMIC DNA]</scope>
    <source>
        <strain evidence="4">VT</strain>
    </source>
</reference>
<gene>
    <name evidence="3" type="ORF">K8N75_09945</name>
</gene>
<proteinExistence type="predicted"/>
<keyword evidence="1" id="KW-0479">Metal-binding</keyword>
<comment type="caution">
    <text evidence="3">The sequence shown here is derived from an EMBL/GenBank/DDBJ whole genome shotgun (WGS) entry which is preliminary data.</text>
</comment>
<evidence type="ECO:0000256" key="1">
    <source>
        <dbReference type="PROSITE-ProRule" id="PRU00325"/>
    </source>
</evidence>
<evidence type="ECO:0000313" key="3">
    <source>
        <dbReference type="EMBL" id="MBZ2166358.1"/>
    </source>
</evidence>
<sequence length="102" mass="11685">MKSDRISRGHAIYLHGHVELLEADVEHESYTFRVKGSNHEVYMVHYEEGSWLCECHDWRGRAPGDPGSFTCKHIDSCYFLLADLKGIGKQSTLEFGTKKIEV</sequence>
<protein>
    <recommendedName>
        <fullName evidence="2">SWIM-type domain-containing protein</fullName>
    </recommendedName>
</protein>
<keyword evidence="4" id="KW-1185">Reference proteome</keyword>
<name>A0A8T5URG5_9EURY</name>
<accession>A0A8T5URG5</accession>
<organism evidence="3 4">
    <name type="scientific">Methanobacterium spitsbergense</name>
    <dbReference type="NCBI Taxonomy" id="2874285"/>
    <lineage>
        <taxon>Archaea</taxon>
        <taxon>Methanobacteriati</taxon>
        <taxon>Methanobacteriota</taxon>
        <taxon>Methanomada group</taxon>
        <taxon>Methanobacteria</taxon>
        <taxon>Methanobacteriales</taxon>
        <taxon>Methanobacteriaceae</taxon>
        <taxon>Methanobacterium</taxon>
    </lineage>
</organism>